<reference evidence="1" key="1">
    <citation type="submission" date="2018-05" db="EMBL/GenBank/DDBJ databases">
        <authorList>
            <person name="Lanie J.A."/>
            <person name="Ng W.-L."/>
            <person name="Kazmierczak K.M."/>
            <person name="Andrzejewski T.M."/>
            <person name="Davidsen T.M."/>
            <person name="Wayne K.J."/>
            <person name="Tettelin H."/>
            <person name="Glass J.I."/>
            <person name="Rusch D."/>
            <person name="Podicherti R."/>
            <person name="Tsui H.-C.T."/>
            <person name="Winkler M.E."/>
        </authorList>
    </citation>
    <scope>NUCLEOTIDE SEQUENCE</scope>
</reference>
<dbReference type="InterPro" id="IPR021253">
    <property type="entry name" value="ZrgA-like"/>
</dbReference>
<feature type="non-terminal residue" evidence="1">
    <location>
        <position position="112"/>
    </location>
</feature>
<evidence type="ECO:0000313" key="1">
    <source>
        <dbReference type="EMBL" id="SVC27477.1"/>
    </source>
</evidence>
<dbReference type="AlphaFoldDB" id="A0A382KXJ9"/>
<name>A0A382KXJ9_9ZZZZ</name>
<organism evidence="1">
    <name type="scientific">marine metagenome</name>
    <dbReference type="NCBI Taxonomy" id="408172"/>
    <lineage>
        <taxon>unclassified sequences</taxon>
        <taxon>metagenomes</taxon>
        <taxon>ecological metagenomes</taxon>
    </lineage>
</organism>
<proteinExistence type="predicted"/>
<sequence length="112" mass="12497">MVCYIVTFTQEVKMKTISITWKNSQKALRASSTFLKVGTFVGLNLAGMGINAVHAAPHTHGEGKLQILQAGSEWQFVLQLPAADVLGFEYAPSTTSEKKRYEETQKVFQRFD</sequence>
<protein>
    <submittedName>
        <fullName evidence="1">Uncharacterized protein</fullName>
    </submittedName>
</protein>
<dbReference type="Pfam" id="PF10986">
    <property type="entry name" value="ZrgA"/>
    <property type="match status" value="1"/>
</dbReference>
<gene>
    <name evidence="1" type="ORF">METZ01_LOCUS280331</name>
</gene>
<dbReference type="EMBL" id="UINC01082580">
    <property type="protein sequence ID" value="SVC27477.1"/>
    <property type="molecule type" value="Genomic_DNA"/>
</dbReference>
<accession>A0A382KXJ9</accession>